<dbReference type="EMBL" id="MRCB01000002">
    <property type="protein sequence ID" value="OKH26210.1"/>
    <property type="molecule type" value="Genomic_DNA"/>
</dbReference>
<sequence length="72" mass="8306">MSENLTTPVSAAEIEEVILELEQYRERLVNEMLQMAQKAKFSKKAAMEHLSRHPEIARIDAAIEKLRAQQIQ</sequence>
<dbReference type="OrthoDB" id="573886at2"/>
<evidence type="ECO:0000313" key="1">
    <source>
        <dbReference type="EMBL" id="OKH26210.1"/>
    </source>
</evidence>
<dbReference type="GO" id="GO:0016740">
    <property type="term" value="F:transferase activity"/>
    <property type="evidence" value="ECO:0007669"/>
    <property type="project" value="UniProtKB-KW"/>
</dbReference>
<reference evidence="1 2" key="1">
    <citation type="submission" date="2016-11" db="EMBL/GenBank/DDBJ databases">
        <title>Draft Genome Sequences of Nine Cyanobacterial Strains from Diverse Habitats.</title>
        <authorList>
            <person name="Zhu T."/>
            <person name="Hou S."/>
            <person name="Lu X."/>
            <person name="Hess W.R."/>
        </authorList>
    </citation>
    <scope>NUCLEOTIDE SEQUENCE [LARGE SCALE GENOMIC DNA]</scope>
    <source>
        <strain evidence="1 2">NIES-593</strain>
    </source>
</reference>
<dbReference type="STRING" id="1921803.NIES593_03825"/>
<accession>A0A1U7HRI1</accession>
<name>A0A1U7HRI1_9CYAN</name>
<dbReference type="RefSeq" id="WP_073598316.1">
    <property type="nucleotide sequence ID" value="NZ_MRCB01000002.1"/>
</dbReference>
<organism evidence="1 2">
    <name type="scientific">Hydrococcus rivularis NIES-593</name>
    <dbReference type="NCBI Taxonomy" id="1921803"/>
    <lineage>
        <taxon>Bacteria</taxon>
        <taxon>Bacillati</taxon>
        <taxon>Cyanobacteriota</taxon>
        <taxon>Cyanophyceae</taxon>
        <taxon>Pleurocapsales</taxon>
        <taxon>Hydrococcaceae</taxon>
        <taxon>Hydrococcus</taxon>
    </lineage>
</organism>
<dbReference type="AlphaFoldDB" id="A0A1U7HRI1"/>
<protein>
    <submittedName>
        <fullName evidence="1">Acetyltransferase</fullName>
    </submittedName>
</protein>
<gene>
    <name evidence="1" type="ORF">NIES593_03825</name>
</gene>
<dbReference type="Proteomes" id="UP000186868">
    <property type="component" value="Unassembled WGS sequence"/>
</dbReference>
<keyword evidence="1" id="KW-0808">Transferase</keyword>
<proteinExistence type="predicted"/>
<keyword evidence="2" id="KW-1185">Reference proteome</keyword>
<comment type="caution">
    <text evidence="1">The sequence shown here is derived from an EMBL/GenBank/DDBJ whole genome shotgun (WGS) entry which is preliminary data.</text>
</comment>
<evidence type="ECO:0000313" key="2">
    <source>
        <dbReference type="Proteomes" id="UP000186868"/>
    </source>
</evidence>